<organism evidence="2 3">
    <name type="scientific">Sporomusa termitida</name>
    <dbReference type="NCBI Taxonomy" id="2377"/>
    <lineage>
        <taxon>Bacteria</taxon>
        <taxon>Bacillati</taxon>
        <taxon>Bacillota</taxon>
        <taxon>Negativicutes</taxon>
        <taxon>Selenomonadales</taxon>
        <taxon>Sporomusaceae</taxon>
        <taxon>Sporomusa</taxon>
    </lineage>
</organism>
<dbReference type="OrthoDB" id="9938227at2"/>
<dbReference type="RefSeq" id="WP_144352335.1">
    <property type="nucleotide sequence ID" value="NZ_CP036259.1"/>
</dbReference>
<evidence type="ECO:0000256" key="1">
    <source>
        <dbReference type="SAM" id="MobiDB-lite"/>
    </source>
</evidence>
<protein>
    <submittedName>
        <fullName evidence="2">Uncharacterized protein</fullName>
    </submittedName>
</protein>
<feature type="compositionally biased region" description="Basic and acidic residues" evidence="1">
    <location>
        <begin position="27"/>
        <end position="39"/>
    </location>
</feature>
<accession>A0A517E074</accession>
<dbReference type="EMBL" id="CP036259">
    <property type="protein sequence ID" value="QDR83013.1"/>
    <property type="molecule type" value="Genomic_DNA"/>
</dbReference>
<feature type="region of interest" description="Disordered" evidence="1">
    <location>
        <begin position="1"/>
        <end position="64"/>
    </location>
</feature>
<proteinExistence type="predicted"/>
<dbReference type="AlphaFoldDB" id="A0A517E074"/>
<dbReference type="Proteomes" id="UP000320776">
    <property type="component" value="Chromosome"/>
</dbReference>
<evidence type="ECO:0000313" key="3">
    <source>
        <dbReference type="Proteomes" id="UP000320776"/>
    </source>
</evidence>
<keyword evidence="3" id="KW-1185">Reference proteome</keyword>
<name>A0A517E074_9FIRM</name>
<sequence>MKKSVEEQKLDAKMPAGYGPNNPEPLSLRESELPKEKNTHQPTSQYNTTPDVNPTAKLVNRTEP</sequence>
<gene>
    <name evidence="2" type="ORF">SPTER_44670</name>
</gene>
<reference evidence="2 3" key="1">
    <citation type="submission" date="2019-02" db="EMBL/GenBank/DDBJ databases">
        <title>Closed genome of Sporomusa termitida DSM 4440.</title>
        <authorList>
            <person name="Poehlein A."/>
            <person name="Daniel R."/>
        </authorList>
    </citation>
    <scope>NUCLEOTIDE SEQUENCE [LARGE SCALE GENOMIC DNA]</scope>
    <source>
        <strain evidence="2 3">DSM 4440</strain>
    </source>
</reference>
<feature type="compositionally biased region" description="Basic and acidic residues" evidence="1">
    <location>
        <begin position="1"/>
        <end position="12"/>
    </location>
</feature>
<feature type="compositionally biased region" description="Polar residues" evidence="1">
    <location>
        <begin position="40"/>
        <end position="52"/>
    </location>
</feature>
<evidence type="ECO:0000313" key="2">
    <source>
        <dbReference type="EMBL" id="QDR83013.1"/>
    </source>
</evidence>
<dbReference type="KEGG" id="sted:SPTER_44670"/>